<proteinExistence type="inferred from homology"/>
<dbReference type="AlphaFoldDB" id="A0A172TR41"/>
<gene>
    <name evidence="9" type="ORF">SY85_01390</name>
</gene>
<evidence type="ECO:0000313" key="10">
    <source>
        <dbReference type="Proteomes" id="UP000077177"/>
    </source>
</evidence>
<keyword evidence="3 5" id="KW-0697">Rotamase</keyword>
<evidence type="ECO:0000256" key="2">
    <source>
        <dbReference type="ARBA" id="ARBA00006577"/>
    </source>
</evidence>
<dbReference type="SUPFAM" id="SSF54534">
    <property type="entry name" value="FKBP-like"/>
    <property type="match status" value="2"/>
</dbReference>
<dbReference type="STRING" id="1492898.SY85_01390"/>
<comment type="similarity">
    <text evidence="2 6">Belongs to the FKBP-type PPIase family.</text>
</comment>
<evidence type="ECO:0000256" key="4">
    <source>
        <dbReference type="ARBA" id="ARBA00023235"/>
    </source>
</evidence>
<reference evidence="10" key="1">
    <citation type="submission" date="2015-01" db="EMBL/GenBank/DDBJ databases">
        <title>Flavisolibacter sp./LCS9/ whole genome sequencing.</title>
        <authorList>
            <person name="Kim M.K."/>
            <person name="Srinivasan S."/>
            <person name="Lee J.-J."/>
        </authorList>
    </citation>
    <scope>NUCLEOTIDE SEQUENCE [LARGE SCALE GENOMIC DNA]</scope>
    <source>
        <strain evidence="10">LCS9</strain>
    </source>
</reference>
<dbReference type="PANTHER" id="PTHR43811">
    <property type="entry name" value="FKBP-TYPE PEPTIDYL-PROLYL CIS-TRANS ISOMERASE FKPA"/>
    <property type="match status" value="1"/>
</dbReference>
<name>A0A172TR41_9BACT</name>
<evidence type="ECO:0000256" key="5">
    <source>
        <dbReference type="PROSITE-ProRule" id="PRU00277"/>
    </source>
</evidence>
<evidence type="ECO:0000313" key="9">
    <source>
        <dbReference type="EMBL" id="ANE49354.1"/>
    </source>
</evidence>
<dbReference type="Pfam" id="PF00254">
    <property type="entry name" value="FKBP_C"/>
    <property type="match status" value="1"/>
</dbReference>
<dbReference type="GO" id="GO:0003755">
    <property type="term" value="F:peptidyl-prolyl cis-trans isomerase activity"/>
    <property type="evidence" value="ECO:0007669"/>
    <property type="project" value="UniProtKB-UniRule"/>
</dbReference>
<dbReference type="InterPro" id="IPR046357">
    <property type="entry name" value="PPIase_dom_sf"/>
</dbReference>
<dbReference type="RefSeq" id="WP_066401439.1">
    <property type="nucleotide sequence ID" value="NZ_CP011390.1"/>
</dbReference>
<dbReference type="OrthoDB" id="9814548at2"/>
<feature type="domain" description="PPIase FKBP-type" evidence="8">
    <location>
        <begin position="196"/>
        <end position="288"/>
    </location>
</feature>
<dbReference type="KEGG" id="fla:SY85_01390"/>
<dbReference type="PROSITE" id="PS50059">
    <property type="entry name" value="FKBP_PPIASE"/>
    <property type="match status" value="1"/>
</dbReference>
<keyword evidence="4 5" id="KW-0413">Isomerase</keyword>
<evidence type="ECO:0000256" key="7">
    <source>
        <dbReference type="SAM" id="MobiDB-lite"/>
    </source>
</evidence>
<evidence type="ECO:0000259" key="8">
    <source>
        <dbReference type="PROSITE" id="PS50059"/>
    </source>
</evidence>
<sequence length="311" mass="34614">MKLSNLFWAASVCVIAASCDSQNFKKTKGGMPYKLYASKTGTQIAPGKFVKMHIEQKIKDSVLFTSYNSLPVYFPVQAGTQPYDISEVFLTLKEGDSVYAEQMMDTFIKKNPMILQQTKFKNGDKITTKLKIIKVFNTAEESRKDEENERLAYVKKEEVDVKNYLSKNNINNTQRTNSGAYVQVLNAGNAPQADSGKYVTVMYKGQTFAGKVFDSNMVPTFGHTEPMGFTIGVGQMIKGFDEGVRLLGKGGKAKMFIPSMLAYGPQPPSPDIKPFENLIFDVEVVDILDKAPAQPTMPQQPQNIDAPQPRQ</sequence>
<keyword evidence="10" id="KW-1185">Reference proteome</keyword>
<accession>A0A172TR41</accession>
<protein>
    <recommendedName>
        <fullName evidence="6">Peptidyl-prolyl cis-trans isomerase</fullName>
        <ecNumber evidence="6">5.2.1.8</ecNumber>
    </recommendedName>
</protein>
<organism evidence="9 10">
    <name type="scientific">Flavisolibacter tropicus</name>
    <dbReference type="NCBI Taxonomy" id="1492898"/>
    <lineage>
        <taxon>Bacteria</taxon>
        <taxon>Pseudomonadati</taxon>
        <taxon>Bacteroidota</taxon>
        <taxon>Chitinophagia</taxon>
        <taxon>Chitinophagales</taxon>
        <taxon>Chitinophagaceae</taxon>
        <taxon>Flavisolibacter</taxon>
    </lineage>
</organism>
<dbReference type="PROSITE" id="PS51257">
    <property type="entry name" value="PROKAR_LIPOPROTEIN"/>
    <property type="match status" value="1"/>
</dbReference>
<dbReference type="Gene3D" id="3.10.50.40">
    <property type="match status" value="1"/>
</dbReference>
<dbReference type="InterPro" id="IPR001179">
    <property type="entry name" value="PPIase_FKBP_dom"/>
</dbReference>
<dbReference type="EC" id="5.2.1.8" evidence="6"/>
<dbReference type="PANTHER" id="PTHR43811:SF19">
    <property type="entry name" value="39 KDA FK506-BINDING NUCLEAR PROTEIN"/>
    <property type="match status" value="1"/>
</dbReference>
<feature type="region of interest" description="Disordered" evidence="7">
    <location>
        <begin position="292"/>
        <end position="311"/>
    </location>
</feature>
<evidence type="ECO:0000256" key="1">
    <source>
        <dbReference type="ARBA" id="ARBA00000971"/>
    </source>
</evidence>
<evidence type="ECO:0000256" key="6">
    <source>
        <dbReference type="RuleBase" id="RU003915"/>
    </source>
</evidence>
<dbReference type="Proteomes" id="UP000077177">
    <property type="component" value="Chromosome"/>
</dbReference>
<comment type="catalytic activity">
    <reaction evidence="1 5 6">
        <text>[protein]-peptidylproline (omega=180) = [protein]-peptidylproline (omega=0)</text>
        <dbReference type="Rhea" id="RHEA:16237"/>
        <dbReference type="Rhea" id="RHEA-COMP:10747"/>
        <dbReference type="Rhea" id="RHEA-COMP:10748"/>
        <dbReference type="ChEBI" id="CHEBI:83833"/>
        <dbReference type="ChEBI" id="CHEBI:83834"/>
        <dbReference type="EC" id="5.2.1.8"/>
    </reaction>
</comment>
<reference evidence="9 10" key="2">
    <citation type="journal article" date="2016" name="Int. J. Syst. Evol. Microbiol.">
        <title>Flavisolibacter tropicus sp. nov., isolated from tropical soil.</title>
        <authorList>
            <person name="Lee J.J."/>
            <person name="Kang M.S."/>
            <person name="Kim G.S."/>
            <person name="Lee C.S."/>
            <person name="Lim S."/>
            <person name="Lee J."/>
            <person name="Roh S.H."/>
            <person name="Kang H."/>
            <person name="Ha J.M."/>
            <person name="Bae S."/>
            <person name="Jung H.Y."/>
            <person name="Kim M.K."/>
        </authorList>
    </citation>
    <scope>NUCLEOTIDE SEQUENCE [LARGE SCALE GENOMIC DNA]</scope>
    <source>
        <strain evidence="9 10">LCS9</strain>
    </source>
</reference>
<evidence type="ECO:0000256" key="3">
    <source>
        <dbReference type="ARBA" id="ARBA00023110"/>
    </source>
</evidence>
<dbReference type="EMBL" id="CP011390">
    <property type="protein sequence ID" value="ANE49354.1"/>
    <property type="molecule type" value="Genomic_DNA"/>
</dbReference>
<feature type="compositionally biased region" description="Low complexity" evidence="7">
    <location>
        <begin position="292"/>
        <end position="302"/>
    </location>
</feature>